<dbReference type="InterPro" id="IPR052156">
    <property type="entry name" value="BCAA_Transport_ATP-bd_LivF"/>
</dbReference>
<proteinExistence type="inferred from homology"/>
<dbReference type="Proteomes" id="UP001596417">
    <property type="component" value="Unassembled WGS sequence"/>
</dbReference>
<dbReference type="AlphaFoldDB" id="A0ABD5YKN6"/>
<name>A0ABD5YKN6_9EURY</name>
<keyword evidence="5" id="KW-1185">Reference proteome</keyword>
<sequence>MLIVEQNVKAGLRIADRGYVLDMGTNRFEGTASELRESEKIRDAHLGV</sequence>
<dbReference type="RefSeq" id="WP_264554750.1">
    <property type="nucleotide sequence ID" value="NZ_CP109979.1"/>
</dbReference>
<comment type="caution">
    <text evidence="4">The sequence shown here is derived from an EMBL/GenBank/DDBJ whole genome shotgun (WGS) entry which is preliminary data.</text>
</comment>
<gene>
    <name evidence="4" type="ORF">ACFQL7_08055</name>
</gene>
<dbReference type="GeneID" id="76199376"/>
<dbReference type="EMBL" id="JBHTAX010000001">
    <property type="protein sequence ID" value="MFC7189815.1"/>
    <property type="molecule type" value="Genomic_DNA"/>
</dbReference>
<protein>
    <submittedName>
        <fullName evidence="4">Uncharacterized protein</fullName>
    </submittedName>
</protein>
<accession>A0ABD5YKN6</accession>
<keyword evidence="2" id="KW-0813">Transport</keyword>
<dbReference type="PANTHER" id="PTHR43820:SF4">
    <property type="entry name" value="HIGH-AFFINITY BRANCHED-CHAIN AMINO ACID TRANSPORT ATP-BINDING PROTEIN LIVF"/>
    <property type="match status" value="1"/>
</dbReference>
<evidence type="ECO:0000256" key="1">
    <source>
        <dbReference type="ARBA" id="ARBA00005417"/>
    </source>
</evidence>
<dbReference type="GO" id="GO:0006865">
    <property type="term" value="P:amino acid transport"/>
    <property type="evidence" value="ECO:0007669"/>
    <property type="project" value="UniProtKB-KW"/>
</dbReference>
<evidence type="ECO:0000256" key="2">
    <source>
        <dbReference type="ARBA" id="ARBA00022448"/>
    </source>
</evidence>
<comment type="similarity">
    <text evidence="1">Belongs to the ABC transporter superfamily.</text>
</comment>
<organism evidence="4 5">
    <name type="scientific">Halocatena marina</name>
    <dbReference type="NCBI Taxonomy" id="2934937"/>
    <lineage>
        <taxon>Archaea</taxon>
        <taxon>Methanobacteriati</taxon>
        <taxon>Methanobacteriota</taxon>
        <taxon>Stenosarchaea group</taxon>
        <taxon>Halobacteria</taxon>
        <taxon>Halobacteriales</taxon>
        <taxon>Natronomonadaceae</taxon>
        <taxon>Halocatena</taxon>
    </lineage>
</organism>
<evidence type="ECO:0000256" key="3">
    <source>
        <dbReference type="ARBA" id="ARBA00022970"/>
    </source>
</evidence>
<keyword evidence="3" id="KW-0029">Amino-acid transport</keyword>
<evidence type="ECO:0000313" key="5">
    <source>
        <dbReference type="Proteomes" id="UP001596417"/>
    </source>
</evidence>
<dbReference type="PANTHER" id="PTHR43820">
    <property type="entry name" value="HIGH-AFFINITY BRANCHED-CHAIN AMINO ACID TRANSPORT ATP-BINDING PROTEIN LIVF"/>
    <property type="match status" value="1"/>
</dbReference>
<reference evidence="4 5" key="1">
    <citation type="journal article" date="2019" name="Int. J. Syst. Evol. Microbiol.">
        <title>The Global Catalogue of Microorganisms (GCM) 10K type strain sequencing project: providing services to taxonomists for standard genome sequencing and annotation.</title>
        <authorList>
            <consortium name="The Broad Institute Genomics Platform"/>
            <consortium name="The Broad Institute Genome Sequencing Center for Infectious Disease"/>
            <person name="Wu L."/>
            <person name="Ma J."/>
        </authorList>
    </citation>
    <scope>NUCLEOTIDE SEQUENCE [LARGE SCALE GENOMIC DNA]</scope>
    <source>
        <strain evidence="4 5">RDMS1</strain>
    </source>
</reference>
<evidence type="ECO:0000313" key="4">
    <source>
        <dbReference type="EMBL" id="MFC7189815.1"/>
    </source>
</evidence>